<comment type="caution">
    <text evidence="1">The sequence shown here is derived from an EMBL/GenBank/DDBJ whole genome shotgun (WGS) entry which is preliminary data.</text>
</comment>
<feature type="non-terminal residue" evidence="1">
    <location>
        <position position="1"/>
    </location>
</feature>
<evidence type="ECO:0000313" key="2">
    <source>
        <dbReference type="Proteomes" id="UP000663881"/>
    </source>
</evidence>
<name>A0A819T4E7_9BILA</name>
<reference evidence="1" key="1">
    <citation type="submission" date="2021-02" db="EMBL/GenBank/DDBJ databases">
        <authorList>
            <person name="Nowell W R."/>
        </authorList>
    </citation>
    <scope>NUCLEOTIDE SEQUENCE</scope>
</reference>
<accession>A0A819T4E7</accession>
<sequence>KESNNSESKFTLLSTQVSYEDTIQNVCLIWLDKNIGEENDIDCMNIVAQLQQIINDIRTFTDVDECVAFINDITDKKSV</sequence>
<dbReference type="EMBL" id="CAJOAY010004539">
    <property type="protein sequence ID" value="CAF4073660.1"/>
    <property type="molecule type" value="Genomic_DNA"/>
</dbReference>
<proteinExistence type="predicted"/>
<protein>
    <submittedName>
        <fullName evidence="1">Uncharacterized protein</fullName>
    </submittedName>
</protein>
<dbReference type="Proteomes" id="UP000663881">
    <property type="component" value="Unassembled WGS sequence"/>
</dbReference>
<evidence type="ECO:0000313" key="1">
    <source>
        <dbReference type="EMBL" id="CAF4073660.1"/>
    </source>
</evidence>
<dbReference type="AlphaFoldDB" id="A0A819T4E7"/>
<organism evidence="1 2">
    <name type="scientific">Adineta steineri</name>
    <dbReference type="NCBI Taxonomy" id="433720"/>
    <lineage>
        <taxon>Eukaryota</taxon>
        <taxon>Metazoa</taxon>
        <taxon>Spiralia</taxon>
        <taxon>Gnathifera</taxon>
        <taxon>Rotifera</taxon>
        <taxon>Eurotatoria</taxon>
        <taxon>Bdelloidea</taxon>
        <taxon>Adinetida</taxon>
        <taxon>Adinetidae</taxon>
        <taxon>Adineta</taxon>
    </lineage>
</organism>
<gene>
    <name evidence="1" type="ORF">OKA104_LOCUS34132</name>
</gene>